<reference evidence="8 9" key="1">
    <citation type="submission" date="2014-04" db="EMBL/GenBank/DDBJ databases">
        <title>The Genome Sequence of Thermoanaerobaculum aquaticum MP-01, The First Cultivated Group 23 Acidobacterium.</title>
        <authorList>
            <person name="Stamps B.W."/>
            <person name="Losey N.A."/>
            <person name="Lawson P.A."/>
            <person name="Stevenson B.S."/>
        </authorList>
    </citation>
    <scope>NUCLEOTIDE SEQUENCE [LARGE SCALE GENOMIC DNA]</scope>
    <source>
        <strain evidence="8 9">MP-01</strain>
    </source>
</reference>
<feature type="transmembrane region" description="Helical" evidence="7">
    <location>
        <begin position="342"/>
        <end position="366"/>
    </location>
</feature>
<dbReference type="InterPro" id="IPR002794">
    <property type="entry name" value="DUF92_TMEM19"/>
</dbReference>
<evidence type="ECO:0000256" key="4">
    <source>
        <dbReference type="ARBA" id="ARBA00022989"/>
    </source>
</evidence>
<dbReference type="EMBL" id="JMFG01000016">
    <property type="protein sequence ID" value="KDA53878.1"/>
    <property type="molecule type" value="Genomic_DNA"/>
</dbReference>
<protein>
    <recommendedName>
        <fullName evidence="10">DUF92 domain-containing protein</fullName>
    </recommendedName>
</protein>
<keyword evidence="5 7" id="KW-0472">Membrane</keyword>
<proteinExistence type="inferred from homology"/>
<organism evidence="8 9">
    <name type="scientific">Thermoanaerobaculum aquaticum</name>
    <dbReference type="NCBI Taxonomy" id="1312852"/>
    <lineage>
        <taxon>Bacteria</taxon>
        <taxon>Pseudomonadati</taxon>
        <taxon>Acidobacteriota</taxon>
        <taxon>Thermoanaerobaculia</taxon>
        <taxon>Thermoanaerobaculales</taxon>
        <taxon>Thermoanaerobaculaceae</taxon>
        <taxon>Thermoanaerobaculum</taxon>
    </lineage>
</organism>
<comment type="similarity">
    <text evidence="2">Belongs to the TMEM19 family.</text>
</comment>
<keyword evidence="3 7" id="KW-0812">Transmembrane</keyword>
<evidence type="ECO:0000313" key="9">
    <source>
        <dbReference type="Proteomes" id="UP000027284"/>
    </source>
</evidence>
<feature type="transmembrane region" description="Helical" evidence="7">
    <location>
        <begin position="39"/>
        <end position="62"/>
    </location>
</feature>
<dbReference type="PANTHER" id="PTHR13353:SF5">
    <property type="entry name" value="TRANSMEMBRANE PROTEIN 19"/>
    <property type="match status" value="1"/>
</dbReference>
<dbReference type="Pfam" id="PF01148">
    <property type="entry name" value="CTP_transf_1"/>
    <property type="match status" value="1"/>
</dbReference>
<evidence type="ECO:0000256" key="6">
    <source>
        <dbReference type="SAM" id="MobiDB-lite"/>
    </source>
</evidence>
<feature type="transmembrane region" description="Helical" evidence="7">
    <location>
        <begin position="227"/>
        <end position="250"/>
    </location>
</feature>
<evidence type="ECO:0000256" key="2">
    <source>
        <dbReference type="ARBA" id="ARBA00009012"/>
    </source>
</evidence>
<dbReference type="AlphaFoldDB" id="A0A062XSW0"/>
<evidence type="ECO:0000256" key="5">
    <source>
        <dbReference type="ARBA" id="ARBA00023136"/>
    </source>
</evidence>
<evidence type="ECO:0000313" key="8">
    <source>
        <dbReference type="EMBL" id="KDA53878.1"/>
    </source>
</evidence>
<feature type="transmembrane region" description="Helical" evidence="7">
    <location>
        <begin position="145"/>
        <end position="165"/>
    </location>
</feature>
<evidence type="ECO:0008006" key="10">
    <source>
        <dbReference type="Google" id="ProtNLM"/>
    </source>
</evidence>
<feature type="region of interest" description="Disordered" evidence="6">
    <location>
        <begin position="1"/>
        <end position="27"/>
    </location>
</feature>
<dbReference type="STRING" id="1312852.EG19_02580"/>
<feature type="transmembrane region" description="Helical" evidence="7">
    <location>
        <begin position="387"/>
        <end position="411"/>
    </location>
</feature>
<gene>
    <name evidence="8" type="ORF">EG19_02580</name>
</gene>
<evidence type="ECO:0000256" key="1">
    <source>
        <dbReference type="ARBA" id="ARBA00004141"/>
    </source>
</evidence>
<name>A0A062XSW0_9BACT</name>
<feature type="transmembrane region" description="Helical" evidence="7">
    <location>
        <begin position="107"/>
        <end position="125"/>
    </location>
</feature>
<evidence type="ECO:0000256" key="7">
    <source>
        <dbReference type="SAM" id="Phobius"/>
    </source>
</evidence>
<accession>A0A062XSW0</accession>
<dbReference type="PANTHER" id="PTHR13353">
    <property type="entry name" value="TRANSMEMBRANE PROTEIN 19"/>
    <property type="match status" value="1"/>
</dbReference>
<dbReference type="OrthoDB" id="211371at2"/>
<feature type="transmembrane region" description="Helical" evidence="7">
    <location>
        <begin position="82"/>
        <end position="100"/>
    </location>
</feature>
<sequence length="467" mass="48187">MTGARGTGLVGKSNAREPKNRRLPQGEASRKLVHASMGLFALLLPFLTYPQAAACAVAAFLFNWQVLPRLLGHRFRTAREGSGDVGVLLYPLVVLVLILIFRHRMELAAFGWGVLAFGDSLAGVVGQKWGKRPLPWNPQKSWEGFAGFLVGSLAGGSLLALWFLAARTPEARELPSLLAGFAFWCAWGLIPCVLAAVLESLPHGLDDNVLPPLAVPVLGSLGSEGTLAAVVTDAGLPVVVNTACAVLALATKTLRPGGVAVAWILGVSTWMAAGWQGFVLLLAFLLAGLGATFLGFAAKAQRGVAERRRGQRGAAEVLAKGGVLLVLVLQGFGARLTEGAVVSWAVAATLAAAWADTWGSELGGLWGRRVFRLPDGVAVPAGTPGGVSAVGLLASLVGALFAAGLGAALGLVPVRPWVGLVAFAGFLATLVESLLARSPSATHAGRNLAVTLLPLVFLVAIGGGSLQ</sequence>
<keyword evidence="4 7" id="KW-1133">Transmembrane helix</keyword>
<feature type="transmembrane region" description="Helical" evidence="7">
    <location>
        <begin position="177"/>
        <end position="198"/>
    </location>
</feature>
<feature type="transmembrane region" description="Helical" evidence="7">
    <location>
        <begin position="317"/>
        <end position="336"/>
    </location>
</feature>
<feature type="transmembrane region" description="Helical" evidence="7">
    <location>
        <begin position="417"/>
        <end position="436"/>
    </location>
</feature>
<dbReference type="Pfam" id="PF01940">
    <property type="entry name" value="DUF92"/>
    <property type="match status" value="1"/>
</dbReference>
<comment type="subcellular location">
    <subcellularLocation>
        <location evidence="1">Membrane</location>
        <topology evidence="1">Multi-pass membrane protein</topology>
    </subcellularLocation>
</comment>
<dbReference type="GO" id="GO:0016020">
    <property type="term" value="C:membrane"/>
    <property type="evidence" value="ECO:0007669"/>
    <property type="project" value="UniProtKB-SubCell"/>
</dbReference>
<comment type="caution">
    <text evidence="8">The sequence shown here is derived from an EMBL/GenBank/DDBJ whole genome shotgun (WGS) entry which is preliminary data.</text>
</comment>
<keyword evidence="9" id="KW-1185">Reference proteome</keyword>
<dbReference type="Proteomes" id="UP000027284">
    <property type="component" value="Unassembled WGS sequence"/>
</dbReference>
<feature type="transmembrane region" description="Helical" evidence="7">
    <location>
        <begin position="279"/>
        <end position="297"/>
    </location>
</feature>
<feature type="transmembrane region" description="Helical" evidence="7">
    <location>
        <begin position="257"/>
        <end position="273"/>
    </location>
</feature>
<feature type="transmembrane region" description="Helical" evidence="7">
    <location>
        <begin position="448"/>
        <end position="466"/>
    </location>
</feature>
<dbReference type="RefSeq" id="WP_053335017.1">
    <property type="nucleotide sequence ID" value="NZ_JMFG01000016.1"/>
</dbReference>
<evidence type="ECO:0000256" key="3">
    <source>
        <dbReference type="ARBA" id="ARBA00022692"/>
    </source>
</evidence>